<keyword evidence="2" id="KW-0732">Signal</keyword>
<feature type="compositionally biased region" description="Acidic residues" evidence="1">
    <location>
        <begin position="73"/>
        <end position="87"/>
    </location>
</feature>
<comment type="caution">
    <text evidence="3">The sequence shown here is derived from an EMBL/GenBank/DDBJ whole genome shotgun (WGS) entry which is preliminary data.</text>
</comment>
<evidence type="ECO:0000256" key="1">
    <source>
        <dbReference type="SAM" id="MobiDB-lite"/>
    </source>
</evidence>
<feature type="region of interest" description="Disordered" evidence="1">
    <location>
        <begin position="70"/>
        <end position="104"/>
    </location>
</feature>
<keyword evidence="4" id="KW-1185">Reference proteome</keyword>
<evidence type="ECO:0000313" key="3">
    <source>
        <dbReference type="EMBL" id="GKT30198.1"/>
    </source>
</evidence>
<feature type="chain" id="PRO_5047401014" evidence="2">
    <location>
        <begin position="22"/>
        <end position="163"/>
    </location>
</feature>
<accession>A0ABQ5KCC4</accession>
<protein>
    <submittedName>
        <fullName evidence="3">Uncharacterized protein</fullName>
    </submittedName>
</protein>
<name>A0ABQ5KCC4_9EUKA</name>
<sequence length="163" mass="18478">GEKEVWLCGVAATAILELVHCGCIDLSCDTDKSALVELARPIVSVCESDGGWPGFFSTAAPVKGEMVGKHVNEEEEEEEGEGDDEEELKSRRRRKRKQKEDDMMAVMTDRQREEFRMKKRNKTTRRLEKLIRSHQFLLVPSTIAHTISAFYMSPQTANVFSSL</sequence>
<dbReference type="Proteomes" id="UP001057375">
    <property type="component" value="Unassembled WGS sequence"/>
</dbReference>
<gene>
    <name evidence="3" type="ORF">ADUPG1_005433</name>
</gene>
<organism evidence="3 4">
    <name type="scientific">Aduncisulcus paluster</name>
    <dbReference type="NCBI Taxonomy" id="2918883"/>
    <lineage>
        <taxon>Eukaryota</taxon>
        <taxon>Metamonada</taxon>
        <taxon>Carpediemonas-like organisms</taxon>
        <taxon>Aduncisulcus</taxon>
    </lineage>
</organism>
<feature type="signal peptide" evidence="2">
    <location>
        <begin position="1"/>
        <end position="21"/>
    </location>
</feature>
<dbReference type="EMBL" id="BQXS01008664">
    <property type="protein sequence ID" value="GKT30198.1"/>
    <property type="molecule type" value="Genomic_DNA"/>
</dbReference>
<reference evidence="3" key="1">
    <citation type="submission" date="2022-03" db="EMBL/GenBank/DDBJ databases">
        <title>Draft genome sequence of Aduncisulcus paluster, a free-living microaerophilic Fornicata.</title>
        <authorList>
            <person name="Yuyama I."/>
            <person name="Kume K."/>
            <person name="Tamura T."/>
            <person name="Inagaki Y."/>
            <person name="Hashimoto T."/>
        </authorList>
    </citation>
    <scope>NUCLEOTIDE SEQUENCE</scope>
    <source>
        <strain evidence="3">NY0171</strain>
    </source>
</reference>
<proteinExistence type="predicted"/>
<feature type="non-terminal residue" evidence="3">
    <location>
        <position position="1"/>
    </location>
</feature>
<evidence type="ECO:0000313" key="4">
    <source>
        <dbReference type="Proteomes" id="UP001057375"/>
    </source>
</evidence>
<evidence type="ECO:0000256" key="2">
    <source>
        <dbReference type="SAM" id="SignalP"/>
    </source>
</evidence>
<feature type="non-terminal residue" evidence="3">
    <location>
        <position position="163"/>
    </location>
</feature>